<dbReference type="GO" id="GO:0045053">
    <property type="term" value="P:protein retention in Golgi apparatus"/>
    <property type="evidence" value="ECO:0007669"/>
    <property type="project" value="TreeGrafter"/>
</dbReference>
<name>A0A812VDF1_9DINO</name>
<protein>
    <submittedName>
        <fullName evidence="3">Uncharacterized protein</fullName>
    </submittedName>
</protein>
<evidence type="ECO:0000313" key="4">
    <source>
        <dbReference type="Proteomes" id="UP000604046"/>
    </source>
</evidence>
<dbReference type="InterPro" id="IPR009091">
    <property type="entry name" value="RCC1/BLIP-II"/>
</dbReference>
<organism evidence="3 4">
    <name type="scientific">Symbiodinium natans</name>
    <dbReference type="NCBI Taxonomy" id="878477"/>
    <lineage>
        <taxon>Eukaryota</taxon>
        <taxon>Sar</taxon>
        <taxon>Alveolata</taxon>
        <taxon>Dinophyceae</taxon>
        <taxon>Suessiales</taxon>
        <taxon>Symbiodiniaceae</taxon>
        <taxon>Symbiodinium</taxon>
    </lineage>
</organism>
<dbReference type="GO" id="GO:0006623">
    <property type="term" value="P:protein targeting to vacuole"/>
    <property type="evidence" value="ECO:0007669"/>
    <property type="project" value="TreeGrafter"/>
</dbReference>
<dbReference type="InterPro" id="IPR026847">
    <property type="entry name" value="VPS13"/>
</dbReference>
<evidence type="ECO:0000256" key="1">
    <source>
        <dbReference type="ARBA" id="ARBA00006545"/>
    </source>
</evidence>
<reference evidence="3" key="1">
    <citation type="submission" date="2021-02" db="EMBL/GenBank/DDBJ databases">
        <authorList>
            <person name="Dougan E. K."/>
            <person name="Rhodes N."/>
            <person name="Thang M."/>
            <person name="Chan C."/>
        </authorList>
    </citation>
    <scope>NUCLEOTIDE SEQUENCE</scope>
</reference>
<feature type="compositionally biased region" description="Low complexity" evidence="2">
    <location>
        <begin position="990"/>
        <end position="1005"/>
    </location>
</feature>
<comment type="caution">
    <text evidence="3">The sequence shown here is derived from an EMBL/GenBank/DDBJ whole genome shotgun (WGS) entry which is preliminary data.</text>
</comment>
<sequence>MQISNLRSCFSPRSFAKACSDEDEARRSSEDVAVDTLNLLVSLPSGQCEVVPVPLGSTVGDLKIAAQRSFGRSFLSFAAPDGRLLDPTEPLPLALPNGDSITAVAQRASIAATGSSAFAAILAGGMVLTWGNPMRGGDSSEVQHRLRNVQKISATRAAFAALLADETVVTWGDSAAGGLDRLKMVQQISSTERAFAAILADGQVLTWGDPRTGGSAPGPFSTKLGIKTGPDEGQVKKWPSLFSGRTLRSSNSTLASEASALQKTESTKSIPTSQALTQKPCGWRLQFDALGFLDLRLSGGILAPQHWLALRVAELHARGALMPQEGEPLSFMLLCDVVCHNAKAAQLEPVVEQFELTVDVERRHKEFSCCAATARINVNIDTVLVNFFRSVRRGLEEVREGPLQPARRFQFHNGAGVKITVKWRQLRTRSSVDLEPGESSGSYPLRSAEKFADVRFWLQDIDAEEYVTIDLDHAMARAYQMREGCPIFVEPDHDLKEGTCTLNIKSALTIYNDTAMPLRISLGPPAFQRWRHQVGDLLRSGTRGLVSFSQTLPPLADEKVAEDIDDSTEVGPGVQRVKAELRGSTLDLPAYSSAEVPVSWFLFARTSKPMVRLQPLGVGFAEGRFFPQLSSLLEEVAVAEEEDYDDEDLAATGAANLGRWRSPEDQKMGDRTKFSLFLRTYMKLAGYIDAEDMPLSLDDEDVQQVQRFKMHLGNMFAIRNMLPFPVVLQLAAPEGKLNDTPAPSARSLHEVLYGSSSHHSGSILEQSDKEDPAAACFAQAENGSLVKHTQLEGISELTSSTKDGASSHGIATYALGVDQEVALPFAKRLLRLRCFSLCEELQNSEVGEGGGGEEDVEEFLKSEHTIKAEELAGTIASATCLLKLPAISANRPHYQYLSLDCPGGQSMQVTLELTRDSCVLFVPYIFENLTPLTLRLQRDASSSLAPGCRRVLPVDPLHPDSAFFSLATKEADRGAQSPGRSSPCKRASLRKQSSSGLSPSGNSRSSLQSLCYEVPGLADVGREHRYYAVDRRQQTRRDYHQEATPSHRRHATEGNPAIPLDELLASATSEGSPALRDHHRIPVLRGLVVDSLSFGTCVRTAEAPLRRTKVLCLFPRYFVKSELEHAIQLGFEGSPAEVEIRLEPGECVPVHPPQSLDRSDRLYFRHDGLTSEPFSFQGLDGVEHCRTFHVYRDRSGDSGQGRFEPAFVQVDIQKTTFPAKNHVPLAEGYFLVLRPRDFRCAEDLLFHFDNQTPYSFFATISGGSTQQRSAKLLILEGGMHVWQHLFGFQDADECLKVQVKLIRDNAALREHRPRLSRGLVSLSLGDALTSRSSSVPFALEASLRLTAAYLERAPSTAEEPADLVAAETLAGSSYCMARWHRRLRVQGEFVISCWRTQAFVPHKARVELILEDLNRQKKAADPEVFVAAVLSVEACEGEEDAEKGMERVSLAFGDKWQVCFVSGDRLRSGMFQGSPAWRQQLLEASARNEVVELQTHLELRFSTTEGGAHNFTVKPAPGWSGPAVRDETEGGKEKSSWTLSINVPVLSVSWIHRHEEVLAVRVKGIRLEVGQHATDRSFDIGMQHLQVDHFIDGGELPVVLNRRFLHINSRWLREKAVQLSAKWIADSHIIKKLSVSLVPYWLNLELGVLIRLLDLAESSLGVNEASPDEGARVPLAPPSQPSSLADAKHMEVWRLETLVVQPLRLTIMVRSPDTAAARDHTMARRIRFLPVDMPNMDLKVDQTTLTNQFGSMQQLLGTLGNQYKRKARNSALLSVTLSYMAAILKGSMNALWWLARGPYDAVDAARPNAEEQGPWFYWVEPLVQGVAEGTYRAFAELVGNSLFGIVLVLNSIRQLILGVPRPRAQSFLDGILQGFAGLVVDTFLTPARQMVLQTQVAYHDWGVLRASLVFALCLLRIGFMPYDTIRPFD</sequence>
<dbReference type="PANTHER" id="PTHR16166:SF93">
    <property type="entry name" value="INTERMEMBRANE LIPID TRANSFER PROTEIN VPS13"/>
    <property type="match status" value="1"/>
</dbReference>
<dbReference type="PANTHER" id="PTHR16166">
    <property type="entry name" value="VACUOLAR PROTEIN SORTING-ASSOCIATED PROTEIN VPS13"/>
    <property type="match status" value="1"/>
</dbReference>
<dbReference type="EMBL" id="CAJNDS010002834">
    <property type="protein sequence ID" value="CAE7613302.1"/>
    <property type="molecule type" value="Genomic_DNA"/>
</dbReference>
<evidence type="ECO:0000313" key="3">
    <source>
        <dbReference type="EMBL" id="CAE7613302.1"/>
    </source>
</evidence>
<dbReference type="SUPFAM" id="SSF50985">
    <property type="entry name" value="RCC1/BLIP-II"/>
    <property type="match status" value="1"/>
</dbReference>
<comment type="similarity">
    <text evidence="1">Belongs to the VPS13 family.</text>
</comment>
<accession>A0A812VDF1</accession>
<keyword evidence="4" id="KW-1185">Reference proteome</keyword>
<feature type="region of interest" description="Disordered" evidence="2">
    <location>
        <begin position="970"/>
        <end position="1005"/>
    </location>
</feature>
<evidence type="ECO:0000256" key="2">
    <source>
        <dbReference type="SAM" id="MobiDB-lite"/>
    </source>
</evidence>
<dbReference type="Gene3D" id="2.130.10.30">
    <property type="entry name" value="Regulator of chromosome condensation 1/beta-lactamase-inhibitor protein II"/>
    <property type="match status" value="1"/>
</dbReference>
<feature type="region of interest" description="Disordered" evidence="2">
    <location>
        <begin position="1030"/>
        <end position="1054"/>
    </location>
</feature>
<dbReference type="OrthoDB" id="10461045at2759"/>
<feature type="compositionally biased region" description="Basic and acidic residues" evidence="2">
    <location>
        <begin position="1030"/>
        <end position="1041"/>
    </location>
</feature>
<gene>
    <name evidence="3" type="ORF">SNAT2548_LOCUS34874</name>
</gene>
<dbReference type="Proteomes" id="UP000604046">
    <property type="component" value="Unassembled WGS sequence"/>
</dbReference>
<feature type="region of interest" description="Disordered" evidence="2">
    <location>
        <begin position="1510"/>
        <end position="1531"/>
    </location>
</feature>
<proteinExistence type="inferred from homology"/>